<gene>
    <name evidence="7" type="ORF">GSPATT00011928001</name>
</gene>
<comment type="subcellular location">
    <subcellularLocation>
        <location evidence="1">Cytoplasm</location>
        <location evidence="1">Cytoskeleton</location>
        <location evidence="1">Microtubule organizing center</location>
        <location evidence="1">Centrosome</location>
    </subcellularLocation>
</comment>
<dbReference type="InParanoid" id="A0CZY7"/>
<reference evidence="7 8" key="1">
    <citation type="journal article" date="2006" name="Nature">
        <title>Global trends of whole-genome duplications revealed by the ciliate Paramecium tetraurelia.</title>
        <authorList>
            <consortium name="Genoscope"/>
            <person name="Aury J.-M."/>
            <person name="Jaillon O."/>
            <person name="Duret L."/>
            <person name="Noel B."/>
            <person name="Jubin C."/>
            <person name="Porcel B.M."/>
            <person name="Segurens B."/>
            <person name="Daubin V."/>
            <person name="Anthouard V."/>
            <person name="Aiach N."/>
            <person name="Arnaiz O."/>
            <person name="Billaut A."/>
            <person name="Beisson J."/>
            <person name="Blanc I."/>
            <person name="Bouhouche K."/>
            <person name="Camara F."/>
            <person name="Duharcourt S."/>
            <person name="Guigo R."/>
            <person name="Gogendeau D."/>
            <person name="Katinka M."/>
            <person name="Keller A.-M."/>
            <person name="Kissmehl R."/>
            <person name="Klotz C."/>
            <person name="Koll F."/>
            <person name="Le Moue A."/>
            <person name="Lepere C."/>
            <person name="Malinsky S."/>
            <person name="Nowacki M."/>
            <person name="Nowak J.K."/>
            <person name="Plattner H."/>
            <person name="Poulain J."/>
            <person name="Ruiz F."/>
            <person name="Serrano V."/>
            <person name="Zagulski M."/>
            <person name="Dessen P."/>
            <person name="Betermier M."/>
            <person name="Weissenbach J."/>
            <person name="Scarpelli C."/>
            <person name="Schachter V."/>
            <person name="Sperling L."/>
            <person name="Meyer E."/>
            <person name="Cohen J."/>
            <person name="Wincker P."/>
        </authorList>
    </citation>
    <scope>NUCLEOTIDE SEQUENCE [LARGE SCALE GENOMIC DNA]</scope>
    <source>
        <strain evidence="7 8">Stock d4-2</strain>
    </source>
</reference>
<keyword evidence="3" id="KW-0206">Cytoskeleton</keyword>
<comment type="similarity">
    <text evidence="4">Belongs to the CFAP96 family.</text>
</comment>
<organism evidence="7 8">
    <name type="scientific">Paramecium tetraurelia</name>
    <dbReference type="NCBI Taxonomy" id="5888"/>
    <lineage>
        <taxon>Eukaryota</taxon>
        <taxon>Sar</taxon>
        <taxon>Alveolata</taxon>
        <taxon>Ciliophora</taxon>
        <taxon>Intramacronucleata</taxon>
        <taxon>Oligohymenophorea</taxon>
        <taxon>Peniculida</taxon>
        <taxon>Parameciidae</taxon>
        <taxon>Paramecium</taxon>
    </lineage>
</organism>
<dbReference type="PANTHER" id="PTHR31144">
    <property type="entry name" value="UPF0602 PROTEIN C4ORF47"/>
    <property type="match status" value="1"/>
</dbReference>
<dbReference type="OMA" id="CFKPNDQ"/>
<evidence type="ECO:0000256" key="6">
    <source>
        <dbReference type="SAM" id="MobiDB-lite"/>
    </source>
</evidence>
<evidence type="ECO:0000256" key="5">
    <source>
        <dbReference type="ARBA" id="ARBA00035693"/>
    </source>
</evidence>
<evidence type="ECO:0000256" key="4">
    <source>
        <dbReference type="ARBA" id="ARBA00035656"/>
    </source>
</evidence>
<evidence type="ECO:0000313" key="7">
    <source>
        <dbReference type="EMBL" id="CAK76354.1"/>
    </source>
</evidence>
<feature type="compositionally biased region" description="Polar residues" evidence="6">
    <location>
        <begin position="296"/>
        <end position="309"/>
    </location>
</feature>
<dbReference type="EMBL" id="CT868230">
    <property type="protein sequence ID" value="CAK76354.1"/>
    <property type="molecule type" value="Genomic_DNA"/>
</dbReference>
<proteinExistence type="inferred from homology"/>
<sequence length="322" mass="37066">MSTQYRIPSNDNYIRDLENISQRERHGLFNQPPPLLLGDQYNDALKSKGKEKAILVNTKLQKKHEPALFQEPGYTTLNDPYKDQFKAKQIYDKERELAIKNPNCFKPNDQVKSIKHSEFEHMKEFNDKVFNTRTPTGDVRTQARNFLTNPAKKGLGRTTSNNLFGQIEYIPDPYDRQEELERRERIKHRNKFLPGTTRFITTSHGNRPFTADGTLLDGAGYLSQTKRPFYKGAPFRPANQNKKGFQGTFEVLQYMEEGASDPKTKQNTFQQLSATQTYEKPWRPNSNGTFARPCPSVSQQLRNRSVGSNQKGEIRSAIIAIN</sequence>
<dbReference type="InterPro" id="IPR029358">
    <property type="entry name" value="CFAP96"/>
</dbReference>
<evidence type="ECO:0000313" key="8">
    <source>
        <dbReference type="Proteomes" id="UP000000600"/>
    </source>
</evidence>
<dbReference type="KEGG" id="ptm:GSPATT00011928001"/>
<keyword evidence="2" id="KW-0963">Cytoplasm</keyword>
<dbReference type="GeneID" id="5029536"/>
<keyword evidence="8" id="KW-1185">Reference proteome</keyword>
<dbReference type="PANTHER" id="PTHR31144:SF1">
    <property type="entry name" value="UPF0602 PROTEIN C4ORF47"/>
    <property type="match status" value="1"/>
</dbReference>
<dbReference type="Pfam" id="PF15239">
    <property type="entry name" value="CFAP96-like"/>
    <property type="match status" value="1"/>
</dbReference>
<dbReference type="GO" id="GO:0005881">
    <property type="term" value="C:cytoplasmic microtubule"/>
    <property type="evidence" value="ECO:0000318"/>
    <property type="project" value="GO_Central"/>
</dbReference>
<evidence type="ECO:0000256" key="3">
    <source>
        <dbReference type="ARBA" id="ARBA00023212"/>
    </source>
</evidence>
<feature type="region of interest" description="Disordered" evidence="6">
    <location>
        <begin position="277"/>
        <end position="309"/>
    </location>
</feature>
<dbReference type="AlphaFoldDB" id="A0CZY7"/>
<evidence type="ECO:0000256" key="1">
    <source>
        <dbReference type="ARBA" id="ARBA00004300"/>
    </source>
</evidence>
<evidence type="ECO:0000256" key="2">
    <source>
        <dbReference type="ARBA" id="ARBA00022490"/>
    </source>
</evidence>
<dbReference type="RefSeq" id="XP_001443751.1">
    <property type="nucleotide sequence ID" value="XM_001443714.1"/>
</dbReference>
<feature type="compositionally biased region" description="Polar residues" evidence="6">
    <location>
        <begin position="277"/>
        <end position="289"/>
    </location>
</feature>
<dbReference type="OrthoDB" id="284540at2759"/>
<dbReference type="Proteomes" id="UP000000600">
    <property type="component" value="Unassembled WGS sequence"/>
</dbReference>
<accession>A0CZY7</accession>
<dbReference type="HOGENOM" id="CLU_051594_0_0_1"/>
<dbReference type="eggNOG" id="ENOG502R2BU">
    <property type="taxonomic scope" value="Eukaryota"/>
</dbReference>
<dbReference type="GO" id="GO:0005813">
    <property type="term" value="C:centrosome"/>
    <property type="evidence" value="ECO:0007669"/>
    <property type="project" value="UniProtKB-SubCell"/>
</dbReference>
<name>A0CZY7_PARTE</name>
<protein>
    <recommendedName>
        <fullName evidence="5">Cilia-and flagella-associated protein 96</fullName>
    </recommendedName>
</protein>